<dbReference type="SUPFAM" id="SSF56112">
    <property type="entry name" value="Protein kinase-like (PK-like)"/>
    <property type="match status" value="1"/>
</dbReference>
<sequence length="343" mass="41892">MDHQTLYDILKQYELHPNHIETVTEKVFKIYTTKGTYALKRIQKKDQTNLINGLSQLVQSSYKSYIPIYSTYDHQWFVNGTKESYYLMPWIQHEKRQDLEDLPLQFIHEITQLHNRTKKEWNIDEKDFENYYEMVKSKWQKEEKELEAFIERCEKKWYMSPFELQAVTYYTEMRNAIYFAKEKWTEWYENMKEQPVARIVLVHGNASTSHLLIDERGERYLTNFERSHFASPIKDLIAFYNQLLTSQPFQCEKCVEWLKVYDQNFSLTKAEKNMLQSYLAYPTPMMKLIQQYERKQKEKIEFMYCRKLLKRYWLMKNIEYVMMKWSEAENESEEENKTPSSSI</sequence>
<evidence type="ECO:0000313" key="2">
    <source>
        <dbReference type="Proteomes" id="UP001225646"/>
    </source>
</evidence>
<reference evidence="1 2" key="1">
    <citation type="submission" date="2023-07" db="EMBL/GenBank/DDBJ databases">
        <title>Genomic Encyclopedia of Type Strains, Phase IV (KMG-IV): sequencing the most valuable type-strain genomes for metagenomic binning, comparative biology and taxonomic classification.</title>
        <authorList>
            <person name="Goeker M."/>
        </authorList>
    </citation>
    <scope>NUCLEOTIDE SEQUENCE [LARGE SCALE GENOMIC DNA]</scope>
    <source>
        <strain evidence="1 2">DSM 19092</strain>
    </source>
</reference>
<comment type="caution">
    <text evidence="1">The sequence shown here is derived from an EMBL/GenBank/DDBJ whole genome shotgun (WGS) entry which is preliminary data.</text>
</comment>
<dbReference type="InterPro" id="IPR011009">
    <property type="entry name" value="Kinase-like_dom_sf"/>
</dbReference>
<dbReference type="InterPro" id="IPR014253">
    <property type="entry name" value="Spore_coat_YsxE"/>
</dbReference>
<dbReference type="NCBIfam" id="TIGR02904">
    <property type="entry name" value="spore_ysxE"/>
    <property type="match status" value="1"/>
</dbReference>
<evidence type="ECO:0000313" key="1">
    <source>
        <dbReference type="EMBL" id="MDQ0161178.1"/>
    </source>
</evidence>
<dbReference type="RefSeq" id="WP_419151031.1">
    <property type="nucleotide sequence ID" value="NZ_JAUSTR010000001.1"/>
</dbReference>
<accession>A0ABT9VJN7</accession>
<keyword evidence="2" id="KW-1185">Reference proteome</keyword>
<dbReference type="Gene3D" id="3.90.1200.10">
    <property type="match status" value="1"/>
</dbReference>
<dbReference type="PANTHER" id="PTHR39179">
    <property type="entry name" value="SPORE COAT PROTEIN I"/>
    <property type="match status" value="1"/>
</dbReference>
<organism evidence="1 2">
    <name type="scientific">Aeribacillus alveayuensis</name>
    <dbReference type="NCBI Taxonomy" id="279215"/>
    <lineage>
        <taxon>Bacteria</taxon>
        <taxon>Bacillati</taxon>
        <taxon>Bacillota</taxon>
        <taxon>Bacilli</taxon>
        <taxon>Bacillales</taxon>
        <taxon>Bacillaceae</taxon>
        <taxon>Aeribacillus</taxon>
    </lineage>
</organism>
<gene>
    <name evidence="1" type="ORF">J2S06_000248</name>
</gene>
<keyword evidence="1" id="KW-0946">Virion</keyword>
<dbReference type="Proteomes" id="UP001225646">
    <property type="component" value="Unassembled WGS sequence"/>
</dbReference>
<keyword evidence="1" id="KW-0167">Capsid protein</keyword>
<dbReference type="Gene3D" id="3.30.200.20">
    <property type="entry name" value="Phosphorylase Kinase, domain 1"/>
    <property type="match status" value="1"/>
</dbReference>
<name>A0ABT9VJN7_9BACI</name>
<dbReference type="EMBL" id="JAUSTR010000001">
    <property type="protein sequence ID" value="MDQ0161178.1"/>
    <property type="molecule type" value="Genomic_DNA"/>
</dbReference>
<dbReference type="InterPro" id="IPR047175">
    <property type="entry name" value="CotS-like"/>
</dbReference>
<proteinExistence type="predicted"/>
<dbReference type="PANTHER" id="PTHR39179:SF3">
    <property type="entry name" value="COTS-RELATED PROTEIN"/>
    <property type="match status" value="1"/>
</dbReference>
<protein>
    <submittedName>
        <fullName evidence="1">Spore coat protein YsxE</fullName>
    </submittedName>
</protein>